<reference evidence="2" key="1">
    <citation type="submission" date="2021-03" db="EMBL/GenBank/DDBJ databases">
        <title>Evolutionary innovations through gain and loss of genes in the ectomycorrhizal Boletales.</title>
        <authorList>
            <person name="Wu G."/>
            <person name="Miyauchi S."/>
            <person name="Morin E."/>
            <person name="Yang Z.-L."/>
            <person name="Xu J."/>
            <person name="Martin F.M."/>
        </authorList>
    </citation>
    <scope>NUCLEOTIDE SEQUENCE</scope>
    <source>
        <strain evidence="2">BR01</strain>
    </source>
</reference>
<proteinExistence type="predicted"/>
<feature type="domain" description="F-box" evidence="1">
    <location>
        <begin position="1"/>
        <end position="39"/>
    </location>
</feature>
<name>A0A8I2YYZ9_9AGAM</name>
<evidence type="ECO:0000313" key="3">
    <source>
        <dbReference type="Proteomes" id="UP000683000"/>
    </source>
</evidence>
<keyword evidence="3" id="KW-1185">Reference proteome</keyword>
<dbReference type="PROSITE" id="PS50181">
    <property type="entry name" value="FBOX"/>
    <property type="match status" value="1"/>
</dbReference>
<dbReference type="EMBL" id="JAGFBS010000002">
    <property type="protein sequence ID" value="KAG6381041.1"/>
    <property type="molecule type" value="Genomic_DNA"/>
</dbReference>
<organism evidence="2 3">
    <name type="scientific">Boletus reticuloceps</name>
    <dbReference type="NCBI Taxonomy" id="495285"/>
    <lineage>
        <taxon>Eukaryota</taxon>
        <taxon>Fungi</taxon>
        <taxon>Dikarya</taxon>
        <taxon>Basidiomycota</taxon>
        <taxon>Agaricomycotina</taxon>
        <taxon>Agaricomycetes</taxon>
        <taxon>Agaricomycetidae</taxon>
        <taxon>Boletales</taxon>
        <taxon>Boletineae</taxon>
        <taxon>Boletaceae</taxon>
        <taxon>Boletoideae</taxon>
        <taxon>Boletus</taxon>
    </lineage>
</organism>
<comment type="caution">
    <text evidence="2">The sequence shown here is derived from an EMBL/GenBank/DDBJ whole genome shotgun (WGS) entry which is preliminary data.</text>
</comment>
<protein>
    <recommendedName>
        <fullName evidence="1">F-box domain-containing protein</fullName>
    </recommendedName>
</protein>
<dbReference type="InterPro" id="IPR001810">
    <property type="entry name" value="F-box_dom"/>
</dbReference>
<evidence type="ECO:0000259" key="1">
    <source>
        <dbReference type="PROSITE" id="PS50181"/>
    </source>
</evidence>
<sequence length="530" mass="60232">MLDLLPVEIIIQVFSHLSHRDLLACSLVCRPFRATVRENASCQYTIEMAVFGMRNGPPSVMGHADRLTILQDSQSAWHTLQWTASKDVRMLQGSLYELYGGVLVQSDHQGGHGLVFRRLPSHYRSIKEHVWSLHLDLNLRDFTLDPAQDLLVLIAQPILRTSAHEARIETSIHIRSLTTGKVHPLVARSPVLVHDVDLRTANLTFMVQIHSDRVAVQFISHGIAPSELVVWNWKTGEVLLSTYGTNLMAFAFLTERLILVGGFGDIGGFGDVTFNLRQPRLFVVDLDSSKGERTDFDEAEYLCAFLYPACYPWVHPLRFLIRSDPCTDWTPHPSVQVPFSIGPGPRLYIVTIWIMQGEEISPIDLFVLSDTLLDHIGTLRKGETRRDFEWSEWGPAGTRMMAQVPHSHVWVCYVFGTRFSSITGGGRENRHRESRMLEVWDFNQLGIRRDIGREGSGAEWSEVEWHVGDTSVLRGKVFLGEVRTRLPYRVFRRKLAAPLEGEPAFTEALCSEDSIILVDAQERHFRILTF</sequence>
<dbReference type="Proteomes" id="UP000683000">
    <property type="component" value="Unassembled WGS sequence"/>
</dbReference>
<dbReference type="InterPro" id="IPR036047">
    <property type="entry name" value="F-box-like_dom_sf"/>
</dbReference>
<dbReference type="Gene3D" id="1.20.1280.50">
    <property type="match status" value="1"/>
</dbReference>
<evidence type="ECO:0000313" key="2">
    <source>
        <dbReference type="EMBL" id="KAG6381041.1"/>
    </source>
</evidence>
<dbReference type="SMART" id="SM00256">
    <property type="entry name" value="FBOX"/>
    <property type="match status" value="1"/>
</dbReference>
<gene>
    <name evidence="2" type="ORF">JVT61DRAFT_5437</name>
</gene>
<dbReference type="Pfam" id="PF12937">
    <property type="entry name" value="F-box-like"/>
    <property type="match status" value="1"/>
</dbReference>
<dbReference type="AlphaFoldDB" id="A0A8I2YYZ9"/>
<accession>A0A8I2YYZ9</accession>
<dbReference type="OrthoDB" id="2745718at2759"/>
<dbReference type="CDD" id="cd09917">
    <property type="entry name" value="F-box_SF"/>
    <property type="match status" value="1"/>
</dbReference>
<dbReference type="SUPFAM" id="SSF81383">
    <property type="entry name" value="F-box domain"/>
    <property type="match status" value="1"/>
</dbReference>